<dbReference type="InterPro" id="IPR003439">
    <property type="entry name" value="ABC_transporter-like_ATP-bd"/>
</dbReference>
<keyword evidence="2" id="KW-0547">Nucleotide-binding</keyword>
<reference evidence="5 6" key="1">
    <citation type="submission" date="2010-07" db="EMBL/GenBank/DDBJ databases">
        <title>The draft genome of Paenibacillus curdlanolyticus YK9.</title>
        <authorList>
            <consortium name="US DOE Joint Genome Institute (JGI-PGF)"/>
            <person name="Lucas S."/>
            <person name="Copeland A."/>
            <person name="Lapidus A."/>
            <person name="Cheng J.-F."/>
            <person name="Bruce D."/>
            <person name="Goodwin L."/>
            <person name="Pitluck S."/>
            <person name="Land M.L."/>
            <person name="Hauser L."/>
            <person name="Chang Y.-J."/>
            <person name="Jeffries C."/>
            <person name="Anderson I.J."/>
            <person name="Johnson E."/>
            <person name="Loganathan U."/>
            <person name="Mulhopadhyay B."/>
            <person name="Kyrpides N."/>
            <person name="Woyke T.J."/>
        </authorList>
    </citation>
    <scope>NUCLEOTIDE SEQUENCE [LARGE SCALE GENOMIC DNA]</scope>
    <source>
        <strain evidence="5 6">YK9</strain>
    </source>
</reference>
<name>E0I7G2_9BACL</name>
<organism evidence="5 6">
    <name type="scientific">Paenibacillus curdlanolyticus YK9</name>
    <dbReference type="NCBI Taxonomy" id="717606"/>
    <lineage>
        <taxon>Bacteria</taxon>
        <taxon>Bacillati</taxon>
        <taxon>Bacillota</taxon>
        <taxon>Bacilli</taxon>
        <taxon>Bacillales</taxon>
        <taxon>Paenibacillaceae</taxon>
        <taxon>Paenibacillus</taxon>
    </lineage>
</organism>
<dbReference type="EMBL" id="AEDD01000003">
    <property type="protein sequence ID" value="EFM11978.1"/>
    <property type="molecule type" value="Genomic_DNA"/>
</dbReference>
<dbReference type="PANTHER" id="PTHR42711:SF4">
    <property type="entry name" value="ABC TRANSPORTER RELATED"/>
    <property type="match status" value="1"/>
</dbReference>
<evidence type="ECO:0000313" key="5">
    <source>
        <dbReference type="EMBL" id="EFM11978.1"/>
    </source>
</evidence>
<dbReference type="GO" id="GO:0005524">
    <property type="term" value="F:ATP binding"/>
    <property type="evidence" value="ECO:0007669"/>
    <property type="project" value="UniProtKB-KW"/>
</dbReference>
<evidence type="ECO:0000259" key="4">
    <source>
        <dbReference type="PROSITE" id="PS50893"/>
    </source>
</evidence>
<proteinExistence type="predicted"/>
<dbReference type="InterPro" id="IPR027417">
    <property type="entry name" value="P-loop_NTPase"/>
</dbReference>
<feature type="domain" description="ABC transporter" evidence="4">
    <location>
        <begin position="23"/>
        <end position="256"/>
    </location>
</feature>
<protein>
    <submittedName>
        <fullName evidence="5">ABC transporter related protein</fullName>
    </submittedName>
</protein>
<dbReference type="Gene3D" id="3.40.50.300">
    <property type="entry name" value="P-loop containing nucleotide triphosphate hydrolases"/>
    <property type="match status" value="1"/>
</dbReference>
<keyword evidence="3" id="KW-0067">ATP-binding</keyword>
<evidence type="ECO:0000313" key="6">
    <source>
        <dbReference type="Proteomes" id="UP000005387"/>
    </source>
</evidence>
<dbReference type="Pfam" id="PF00005">
    <property type="entry name" value="ABC_tran"/>
    <property type="match status" value="1"/>
</dbReference>
<keyword evidence="1" id="KW-0813">Transport</keyword>
<dbReference type="SUPFAM" id="SSF52540">
    <property type="entry name" value="P-loop containing nucleoside triphosphate hydrolases"/>
    <property type="match status" value="1"/>
</dbReference>
<dbReference type="eggNOG" id="COG4586">
    <property type="taxonomic scope" value="Bacteria"/>
</dbReference>
<dbReference type="SMART" id="SM00382">
    <property type="entry name" value="AAA"/>
    <property type="match status" value="1"/>
</dbReference>
<gene>
    <name evidence="5" type="ORF">PaecuDRAFT_1586</name>
</gene>
<dbReference type="OrthoDB" id="9804819at2"/>
<dbReference type="AlphaFoldDB" id="E0I7G2"/>
<dbReference type="GO" id="GO:0016887">
    <property type="term" value="F:ATP hydrolysis activity"/>
    <property type="evidence" value="ECO:0007669"/>
    <property type="project" value="InterPro"/>
</dbReference>
<evidence type="ECO:0000256" key="1">
    <source>
        <dbReference type="ARBA" id="ARBA00022448"/>
    </source>
</evidence>
<evidence type="ECO:0000256" key="3">
    <source>
        <dbReference type="ARBA" id="ARBA00022840"/>
    </source>
</evidence>
<keyword evidence="6" id="KW-1185">Reference proteome</keyword>
<sequence length="334" mass="38265">MDIIVENIEKTYRVFKKSPGLKASIKSLFHREYVNIKAVRDISLSLRTGEIVGFLGPNGSGKTTTMKMIAGLLHPNAGSIRVGPFIPSERKNPYLKEVGFVMGQKGQLWWDLPPLDSYDLLIDIYGCDKSSTMAYVHHLAERLQIEECLRQPVRMLSLGQRMKAELIGAIIHRPKVLLLDEPTIGLDIYSARSIRRIIREEAASRDMTIILSSHILDDIQELCKRVVIINHGQLIYDDLLENCYRKYMFQKQIHVKFNESVRKEDLLYFNQIKEFSPFEACWEIDRSDVSRIGFEIMQRFNIEDITISEIPLGTVIEYITNEQVSGNGKVSQSG</sequence>
<dbReference type="Proteomes" id="UP000005387">
    <property type="component" value="Unassembled WGS sequence"/>
</dbReference>
<dbReference type="RefSeq" id="WP_006037597.1">
    <property type="nucleotide sequence ID" value="NZ_AEDD01000003.1"/>
</dbReference>
<dbReference type="PROSITE" id="PS50893">
    <property type="entry name" value="ABC_TRANSPORTER_2"/>
    <property type="match status" value="1"/>
</dbReference>
<dbReference type="PROSITE" id="PS00211">
    <property type="entry name" value="ABC_TRANSPORTER_1"/>
    <property type="match status" value="1"/>
</dbReference>
<dbReference type="PANTHER" id="PTHR42711">
    <property type="entry name" value="ABC TRANSPORTER ATP-BINDING PROTEIN"/>
    <property type="match status" value="1"/>
</dbReference>
<accession>E0I7G2</accession>
<dbReference type="STRING" id="717606.PaecuDRAFT_1586"/>
<dbReference type="InterPro" id="IPR017871">
    <property type="entry name" value="ABC_transporter-like_CS"/>
</dbReference>
<evidence type="ECO:0000256" key="2">
    <source>
        <dbReference type="ARBA" id="ARBA00022741"/>
    </source>
</evidence>
<dbReference type="InterPro" id="IPR050763">
    <property type="entry name" value="ABC_transporter_ATP-binding"/>
</dbReference>
<dbReference type="InterPro" id="IPR003593">
    <property type="entry name" value="AAA+_ATPase"/>
</dbReference>